<dbReference type="PANTHER" id="PTHR44591">
    <property type="entry name" value="STRESS RESPONSE REGULATOR PROTEIN 1"/>
    <property type="match status" value="1"/>
</dbReference>
<evidence type="ECO:0000313" key="5">
    <source>
        <dbReference type="EMBL" id="MBE9040135.1"/>
    </source>
</evidence>
<keyword evidence="6" id="KW-1185">Reference proteome</keyword>
<dbReference type="AlphaFoldDB" id="A0A928Z730"/>
<evidence type="ECO:0000313" key="6">
    <source>
        <dbReference type="Proteomes" id="UP000621799"/>
    </source>
</evidence>
<feature type="region of interest" description="Disordered" evidence="3">
    <location>
        <begin position="251"/>
        <end position="272"/>
    </location>
</feature>
<dbReference type="InterPro" id="IPR001789">
    <property type="entry name" value="Sig_transdc_resp-reg_receiver"/>
</dbReference>
<dbReference type="InterPro" id="IPR011006">
    <property type="entry name" value="CheY-like_superfamily"/>
</dbReference>
<evidence type="ECO:0000256" key="1">
    <source>
        <dbReference type="ARBA" id="ARBA00022553"/>
    </source>
</evidence>
<evidence type="ECO:0000259" key="4">
    <source>
        <dbReference type="PROSITE" id="PS50110"/>
    </source>
</evidence>
<dbReference type="RefSeq" id="WP_264320391.1">
    <property type="nucleotide sequence ID" value="NZ_JADEXN010000058.1"/>
</dbReference>
<protein>
    <submittedName>
        <fullName evidence="5">Response regulator</fullName>
    </submittedName>
</protein>
<dbReference type="Proteomes" id="UP000621799">
    <property type="component" value="Unassembled WGS sequence"/>
</dbReference>
<keyword evidence="1 2" id="KW-0597">Phosphoprotein</keyword>
<dbReference type="InterPro" id="IPR025497">
    <property type="entry name" value="PatA-like_N"/>
</dbReference>
<accession>A0A928Z730</accession>
<feature type="domain" description="Response regulatory" evidence="4">
    <location>
        <begin position="520"/>
        <end position="636"/>
    </location>
</feature>
<dbReference type="PROSITE" id="PS50110">
    <property type="entry name" value="RESPONSE_REGULATORY"/>
    <property type="match status" value="1"/>
</dbReference>
<dbReference type="Pfam" id="PF00072">
    <property type="entry name" value="Response_reg"/>
    <property type="match status" value="1"/>
</dbReference>
<feature type="compositionally biased region" description="Polar residues" evidence="3">
    <location>
        <begin position="262"/>
        <end position="272"/>
    </location>
</feature>
<name>A0A928Z730_9CYAN</name>
<reference evidence="5" key="1">
    <citation type="submission" date="2020-10" db="EMBL/GenBank/DDBJ databases">
        <authorList>
            <person name="Castelo-Branco R."/>
            <person name="Eusebio N."/>
            <person name="Adriana R."/>
            <person name="Vieira A."/>
            <person name="Brugerolle De Fraissinette N."/>
            <person name="Rezende De Castro R."/>
            <person name="Schneider M.P."/>
            <person name="Vasconcelos V."/>
            <person name="Leao P.N."/>
        </authorList>
    </citation>
    <scope>NUCLEOTIDE SEQUENCE</scope>
    <source>
        <strain evidence="5">LEGE 11467</strain>
    </source>
</reference>
<organism evidence="5 6">
    <name type="scientific">Zarconia navalis LEGE 11467</name>
    <dbReference type="NCBI Taxonomy" id="1828826"/>
    <lineage>
        <taxon>Bacteria</taxon>
        <taxon>Bacillati</taxon>
        <taxon>Cyanobacteriota</taxon>
        <taxon>Cyanophyceae</taxon>
        <taxon>Oscillatoriophycideae</taxon>
        <taxon>Oscillatoriales</taxon>
        <taxon>Oscillatoriales incertae sedis</taxon>
        <taxon>Zarconia</taxon>
        <taxon>Zarconia navalis</taxon>
    </lineage>
</organism>
<feature type="modified residue" description="4-aspartylphosphate" evidence="2">
    <location>
        <position position="569"/>
    </location>
</feature>
<sequence length="645" mass="72810">MQPVLNLSITHGIDERLDIICQSRFTGQLEIRSRSERWTLYFYLSRLIWVRGGIHDRRRWKRLFARSCPNIKLSQVSTHISDVVECRNYHVLNILLKRRLVTPEQASNLIENAIAEVLFDILRQETLAPLEYRDRSASANFLWECGIKVPITRIAVDRALQEAKTSWKTWCNKGLADVSPNSAPVSQPHISSSHPNYKTLTALAQGKQTLREIAANSDRDDLEVAQLFLPYLHQRVIKFVQVADLPCQAVGRDRATEPPPGQGQTKRTQATPTQNGIEATLQILKRERATGVLQVNHHQQRWQFYFHSGQLLYATGGDDRSRRWYRALGHHSPDFYEAKLPQSLAREPWEYRLLARGLSEGQIDRVQVRKIISFCVWEVLFTVQCCEEVSHQWCDLAPLEAISGLTLDVEKAIAGVQPLMAQKKTLQLPSFCPNSAPVLRQPVGGRTTLAMSQFLTGHHSLWDIALELKRPVPAIARSVLRWVKRGAIELKPIPDLVAPITISPIRSNSSPEMSQPALPLIACIDDSPAVCNVIETIVTDAGYQFMEIQDSVQAIPILLDRKPDLILLDLVMPIASGYEVCAQIRRISQFKNIPIIIVSGNDGLVDRCRARMTGASGFANKPIKRQTLLRLLDKYVPSTVKTRAV</sequence>
<evidence type="ECO:0000256" key="2">
    <source>
        <dbReference type="PROSITE-ProRule" id="PRU00169"/>
    </source>
</evidence>
<gene>
    <name evidence="5" type="ORF">IQ235_04920</name>
</gene>
<dbReference type="SMART" id="SM00448">
    <property type="entry name" value="REC"/>
    <property type="match status" value="1"/>
</dbReference>
<dbReference type="EMBL" id="JADEXN010000058">
    <property type="protein sequence ID" value="MBE9040135.1"/>
    <property type="molecule type" value="Genomic_DNA"/>
</dbReference>
<dbReference type="SUPFAM" id="SSF52172">
    <property type="entry name" value="CheY-like"/>
    <property type="match status" value="1"/>
</dbReference>
<evidence type="ECO:0000256" key="3">
    <source>
        <dbReference type="SAM" id="MobiDB-lite"/>
    </source>
</evidence>
<dbReference type="GO" id="GO:0000160">
    <property type="term" value="P:phosphorelay signal transduction system"/>
    <property type="evidence" value="ECO:0007669"/>
    <property type="project" value="InterPro"/>
</dbReference>
<dbReference type="Gene3D" id="3.40.50.2300">
    <property type="match status" value="1"/>
</dbReference>
<dbReference type="Pfam" id="PF14332">
    <property type="entry name" value="DUF4388"/>
    <property type="match status" value="2"/>
</dbReference>
<comment type="caution">
    <text evidence="5">The sequence shown here is derived from an EMBL/GenBank/DDBJ whole genome shotgun (WGS) entry which is preliminary data.</text>
</comment>
<dbReference type="InterPro" id="IPR050595">
    <property type="entry name" value="Bact_response_regulator"/>
</dbReference>
<proteinExistence type="predicted"/>
<dbReference type="PANTHER" id="PTHR44591:SF23">
    <property type="entry name" value="CHEY SUBFAMILY"/>
    <property type="match status" value="1"/>
</dbReference>